<reference evidence="1 2" key="1">
    <citation type="submission" date="2019-10" db="EMBL/GenBank/DDBJ databases">
        <title>Prolixibacter strains distinguished by the presence of nitrate reductase genes were adept at nitrate-dependent anaerobic corrosion of metallic iron and carbon steel.</title>
        <authorList>
            <person name="Iino T."/>
            <person name="Shono N."/>
            <person name="Ito K."/>
            <person name="Nakamura R."/>
            <person name="Sueoka K."/>
            <person name="Harayama S."/>
            <person name="Ohkuma M."/>
        </authorList>
    </citation>
    <scope>NUCLEOTIDE SEQUENCE [LARGE SCALE GENOMIC DNA]</scope>
    <source>
        <strain evidence="1 2">JCM 13498</strain>
    </source>
</reference>
<protein>
    <submittedName>
        <fullName evidence="1">Uncharacterized protein</fullName>
    </submittedName>
</protein>
<organism evidence="1 2">
    <name type="scientific">Prolixibacter bellariivorans</name>
    <dbReference type="NCBI Taxonomy" id="314319"/>
    <lineage>
        <taxon>Bacteria</taxon>
        <taxon>Pseudomonadati</taxon>
        <taxon>Bacteroidota</taxon>
        <taxon>Bacteroidia</taxon>
        <taxon>Marinilabiliales</taxon>
        <taxon>Prolixibacteraceae</taxon>
        <taxon>Prolixibacter</taxon>
    </lineage>
</organism>
<comment type="caution">
    <text evidence="1">The sequence shown here is derived from an EMBL/GenBank/DDBJ whole genome shotgun (WGS) entry which is preliminary data.</text>
</comment>
<gene>
    <name evidence="1" type="ORF">PbJCM13498_40680</name>
</gene>
<proteinExistence type="predicted"/>
<evidence type="ECO:0000313" key="1">
    <source>
        <dbReference type="EMBL" id="GET35205.1"/>
    </source>
</evidence>
<name>A0A5M4B4X4_9BACT</name>
<sequence>MRNMDRKGFFRRACFAGVCLCGFGAVSSFTNDDTSLNQDNDKQLNQEWLSNLLSNLNEDLEEEVLRGIVKKSSMLHYNNLNMDALLADYIGDIEKFNRYIESTWGWKIDYNKTTRVLIADENKDYCVCPVLEHKKGINTSAICYCSEGFAEKMYSVVTGLSVTAKVISSVRKGDKSCKYKIEIP</sequence>
<dbReference type="EMBL" id="BLAX01000001">
    <property type="protein sequence ID" value="GET35205.1"/>
    <property type="molecule type" value="Genomic_DNA"/>
</dbReference>
<dbReference type="AlphaFoldDB" id="A0A5M4B4X4"/>
<dbReference type="Proteomes" id="UP000391834">
    <property type="component" value="Unassembled WGS sequence"/>
</dbReference>
<accession>A0A5M4B4X4</accession>
<keyword evidence="2" id="KW-1185">Reference proteome</keyword>
<evidence type="ECO:0000313" key="2">
    <source>
        <dbReference type="Proteomes" id="UP000391834"/>
    </source>
</evidence>